<evidence type="ECO:0000259" key="5">
    <source>
        <dbReference type="Pfam" id="PF13399"/>
    </source>
</evidence>
<sequence>SRGAARTRPPTRTPPPARVRPVAPPPSRPPGRLVRRARITLCVLSALVVAVTGTVWGLYRDLTAGLTTTNVITGSSSGGGQNILLVGVDSRTDAQGNPLPDDVLRTLRSGAEFGVLNSDTIIVLHLPADGGSATAFSIPRDSYVDIPGYRKDKINAAYPATKALKAEELVRSGVSQRDADQQSSATGRTALIETVQDLTGLTIDHYAEINLLGFYNLTQAIGGVDVCLNAPVSDEFSGARFAGGPQTISGADALAFVRQRHGLPEGDLSRIRRQQVFLAAVADKILSSGTLTNPGTLSALVDVAEKSLVIDSGWDLLGFARQASDIAAGTIDFLTIPTQGGANNERGDVVLVDPALVHQFVEQRIAPKEEAEQAEPTPEAGTPTVNPATVTVDVGNGSGGTGLAAQVAERLGGAGYQRGAVENSASRSTSVVRYAQSDGDEAARAVAAQLGGIGVEQADGVASGHVQVLLGTDFAGSSAAAAPSTAGGASTSAPAPPTEVNAGGVPCID</sequence>
<reference evidence="7" key="1">
    <citation type="journal article" date="2019" name="Int. J. Syst. Evol. Microbiol.">
        <title>The Global Catalogue of Microorganisms (GCM) 10K type strain sequencing project: providing services to taxonomists for standard genome sequencing and annotation.</title>
        <authorList>
            <consortium name="The Broad Institute Genomics Platform"/>
            <consortium name="The Broad Institute Genome Sequencing Center for Infectious Disease"/>
            <person name="Wu L."/>
            <person name="Ma J."/>
        </authorList>
    </citation>
    <scope>NUCLEOTIDE SEQUENCE [LARGE SCALE GENOMIC DNA]</scope>
    <source>
        <strain evidence="7">CGMCC 4.7397</strain>
    </source>
</reference>
<evidence type="ECO:0000313" key="7">
    <source>
        <dbReference type="Proteomes" id="UP001596119"/>
    </source>
</evidence>
<dbReference type="InterPro" id="IPR027381">
    <property type="entry name" value="LytR/CpsA/Psr_C"/>
</dbReference>
<dbReference type="Pfam" id="PF13399">
    <property type="entry name" value="LytR_C"/>
    <property type="match status" value="1"/>
</dbReference>
<evidence type="ECO:0000313" key="6">
    <source>
        <dbReference type="EMBL" id="MFC5950876.1"/>
    </source>
</evidence>
<dbReference type="Gene3D" id="3.30.70.2390">
    <property type="match status" value="1"/>
</dbReference>
<dbReference type="PANTHER" id="PTHR33392">
    <property type="entry name" value="POLYISOPRENYL-TEICHOIC ACID--PEPTIDOGLYCAN TEICHOIC ACID TRANSFERASE TAGU"/>
    <property type="match status" value="1"/>
</dbReference>
<evidence type="ECO:0000256" key="1">
    <source>
        <dbReference type="ARBA" id="ARBA00006068"/>
    </source>
</evidence>
<protein>
    <submittedName>
        <fullName evidence="6">LCP family protein</fullName>
    </submittedName>
</protein>
<feature type="region of interest" description="Disordered" evidence="2">
    <location>
        <begin position="368"/>
        <end position="387"/>
    </location>
</feature>
<feature type="compositionally biased region" description="Pro residues" evidence="2">
    <location>
        <begin position="11"/>
        <end position="29"/>
    </location>
</feature>
<feature type="compositionally biased region" description="Low complexity" evidence="2">
    <location>
        <begin position="374"/>
        <end position="384"/>
    </location>
</feature>
<dbReference type="Gene3D" id="3.40.630.190">
    <property type="entry name" value="LCP protein"/>
    <property type="match status" value="1"/>
</dbReference>
<dbReference type="InterPro" id="IPR050922">
    <property type="entry name" value="LytR/CpsA/Psr_CW_biosynth"/>
</dbReference>
<keyword evidence="3" id="KW-0472">Membrane</keyword>
<feature type="domain" description="Cell envelope-related transcriptional attenuator" evidence="4">
    <location>
        <begin position="117"/>
        <end position="286"/>
    </location>
</feature>
<feature type="compositionally biased region" description="Low complexity" evidence="2">
    <location>
        <begin position="1"/>
        <end position="10"/>
    </location>
</feature>
<feature type="non-terminal residue" evidence="6">
    <location>
        <position position="1"/>
    </location>
</feature>
<comment type="similarity">
    <text evidence="1">Belongs to the LytR/CpsA/Psr (LCP) family.</text>
</comment>
<feature type="region of interest" description="Disordered" evidence="2">
    <location>
        <begin position="1"/>
        <end position="31"/>
    </location>
</feature>
<keyword evidence="3" id="KW-0812">Transmembrane</keyword>
<comment type="caution">
    <text evidence="6">The sequence shown here is derived from an EMBL/GenBank/DDBJ whole genome shotgun (WGS) entry which is preliminary data.</text>
</comment>
<gene>
    <name evidence="6" type="ORF">ACFQH9_21640</name>
</gene>
<feature type="compositionally biased region" description="Low complexity" evidence="2">
    <location>
        <begin position="479"/>
        <end position="493"/>
    </location>
</feature>
<dbReference type="PANTHER" id="PTHR33392:SF6">
    <property type="entry name" value="POLYISOPRENYL-TEICHOIC ACID--PEPTIDOGLYCAN TEICHOIC ACID TRANSFERASE TAGU"/>
    <property type="match status" value="1"/>
</dbReference>
<organism evidence="6 7">
    <name type="scientific">Pseudonocardia lutea</name>
    <dbReference type="NCBI Taxonomy" id="2172015"/>
    <lineage>
        <taxon>Bacteria</taxon>
        <taxon>Bacillati</taxon>
        <taxon>Actinomycetota</taxon>
        <taxon>Actinomycetes</taxon>
        <taxon>Pseudonocardiales</taxon>
        <taxon>Pseudonocardiaceae</taxon>
        <taxon>Pseudonocardia</taxon>
    </lineage>
</organism>
<dbReference type="InterPro" id="IPR004474">
    <property type="entry name" value="LytR_CpsA_psr"/>
</dbReference>
<proteinExistence type="inferred from homology"/>
<dbReference type="RefSeq" id="WP_379568302.1">
    <property type="nucleotide sequence ID" value="NZ_JBHSQK010000058.1"/>
</dbReference>
<evidence type="ECO:0000256" key="2">
    <source>
        <dbReference type="SAM" id="MobiDB-lite"/>
    </source>
</evidence>
<dbReference type="Pfam" id="PF03816">
    <property type="entry name" value="LytR_cpsA_psr"/>
    <property type="match status" value="1"/>
</dbReference>
<dbReference type="EMBL" id="JBHSQK010000058">
    <property type="protein sequence ID" value="MFC5950876.1"/>
    <property type="molecule type" value="Genomic_DNA"/>
</dbReference>
<keyword evidence="7" id="KW-1185">Reference proteome</keyword>
<dbReference type="NCBIfam" id="TIGR00350">
    <property type="entry name" value="lytR_cpsA_psr"/>
    <property type="match status" value="1"/>
</dbReference>
<feature type="region of interest" description="Disordered" evidence="2">
    <location>
        <begin position="479"/>
        <end position="509"/>
    </location>
</feature>
<feature type="domain" description="LytR/CpsA/Psr regulator C-terminal" evidence="5">
    <location>
        <begin position="389"/>
        <end position="474"/>
    </location>
</feature>
<name>A0ABW1IDY6_9PSEU</name>
<feature type="transmembrane region" description="Helical" evidence="3">
    <location>
        <begin position="37"/>
        <end position="59"/>
    </location>
</feature>
<evidence type="ECO:0000259" key="4">
    <source>
        <dbReference type="Pfam" id="PF03816"/>
    </source>
</evidence>
<evidence type="ECO:0000256" key="3">
    <source>
        <dbReference type="SAM" id="Phobius"/>
    </source>
</evidence>
<accession>A0ABW1IDY6</accession>
<keyword evidence="3" id="KW-1133">Transmembrane helix</keyword>
<dbReference type="Proteomes" id="UP001596119">
    <property type="component" value="Unassembled WGS sequence"/>
</dbReference>